<feature type="region of interest" description="Disordered" evidence="1">
    <location>
        <begin position="253"/>
        <end position="324"/>
    </location>
</feature>
<feature type="region of interest" description="Disordered" evidence="1">
    <location>
        <begin position="1"/>
        <end position="24"/>
    </location>
</feature>
<evidence type="ECO:0000256" key="1">
    <source>
        <dbReference type="SAM" id="MobiDB-lite"/>
    </source>
</evidence>
<gene>
    <name evidence="2" type="ORF">Q8F55_008332</name>
</gene>
<dbReference type="PANTHER" id="PTHR43883">
    <property type="entry name" value="SLR0207 PROTEIN"/>
    <property type="match status" value="1"/>
</dbReference>
<dbReference type="SUPFAM" id="SSF52540">
    <property type="entry name" value="P-loop containing nucleoside triphosphate hydrolases"/>
    <property type="match status" value="1"/>
</dbReference>
<dbReference type="GeneID" id="95989375"/>
<dbReference type="Proteomes" id="UP001565368">
    <property type="component" value="Unassembled WGS sequence"/>
</dbReference>
<organism evidence="2 3">
    <name type="scientific">Vanrija albida</name>
    <dbReference type="NCBI Taxonomy" id="181172"/>
    <lineage>
        <taxon>Eukaryota</taxon>
        <taxon>Fungi</taxon>
        <taxon>Dikarya</taxon>
        <taxon>Basidiomycota</taxon>
        <taxon>Agaricomycotina</taxon>
        <taxon>Tremellomycetes</taxon>
        <taxon>Trichosporonales</taxon>
        <taxon>Trichosporonaceae</taxon>
        <taxon>Vanrija</taxon>
    </lineage>
</organism>
<comment type="caution">
    <text evidence="2">The sequence shown here is derived from an EMBL/GenBank/DDBJ whole genome shotgun (WGS) entry which is preliminary data.</text>
</comment>
<dbReference type="PANTHER" id="PTHR43883:SF1">
    <property type="entry name" value="GLUCONOKINASE"/>
    <property type="match status" value="1"/>
</dbReference>
<evidence type="ECO:0000313" key="3">
    <source>
        <dbReference type="Proteomes" id="UP001565368"/>
    </source>
</evidence>
<accession>A0ABR3PVZ2</accession>
<dbReference type="RefSeq" id="XP_069206570.1">
    <property type="nucleotide sequence ID" value="XM_069356729.1"/>
</dbReference>
<protein>
    <submittedName>
        <fullName evidence="2">Uncharacterized protein</fullName>
    </submittedName>
</protein>
<dbReference type="InterPro" id="IPR027417">
    <property type="entry name" value="P-loop_NTPase"/>
</dbReference>
<feature type="compositionally biased region" description="Pro residues" evidence="1">
    <location>
        <begin position="291"/>
        <end position="304"/>
    </location>
</feature>
<feature type="compositionally biased region" description="Gly residues" evidence="1">
    <location>
        <begin position="259"/>
        <end position="281"/>
    </location>
</feature>
<dbReference type="EMBL" id="JBBXJM010000006">
    <property type="protein sequence ID" value="KAL1406626.1"/>
    <property type="molecule type" value="Genomic_DNA"/>
</dbReference>
<proteinExistence type="predicted"/>
<feature type="compositionally biased region" description="Polar residues" evidence="1">
    <location>
        <begin position="15"/>
        <end position="24"/>
    </location>
</feature>
<evidence type="ECO:0000313" key="2">
    <source>
        <dbReference type="EMBL" id="KAL1406626.1"/>
    </source>
</evidence>
<keyword evidence="3" id="KW-1185">Reference proteome</keyword>
<dbReference type="Pfam" id="PF13671">
    <property type="entry name" value="AAA_33"/>
    <property type="match status" value="1"/>
</dbReference>
<dbReference type="InterPro" id="IPR052732">
    <property type="entry name" value="Cell-binding_unc_protein"/>
</dbReference>
<dbReference type="Gene3D" id="3.40.50.300">
    <property type="entry name" value="P-loop containing nucleotide triphosphate hydrolases"/>
    <property type="match status" value="1"/>
</dbReference>
<sequence length="324" mass="33551">MQHHTQHPTPPEGHASTSAQGSQQLHPQTLLVLVGLPGSGKSTFANALVAASESAAWPPSARRWVRASQDDAASKRRQEVEGVVARALADGHNVVVDRVDFDAEQRAHFVNIGHAASPRPRIFALTLAASQATLRDRLSQRTGHPTIPDAEQGLAVLDKMKRVYSPPTPTGGEGFDRLYTLDEIQQPLPGAAWTPELLLDTLGRVERGAVERAGGGGPSRGAYAGGYVYGRRGPGGYAGGAYGFSGAKRDGYGYPPQRGGHGGGGNGGDGGGHGTGAGANGYGHEQQRLSPPGPPPGWGGPGVPPRIVFSAPPRRSNGGGPPRP</sequence>
<reference evidence="2 3" key="1">
    <citation type="submission" date="2023-08" db="EMBL/GenBank/DDBJ databases">
        <title>Annotated Genome Sequence of Vanrija albida AlHP1.</title>
        <authorList>
            <person name="Herzog R."/>
        </authorList>
    </citation>
    <scope>NUCLEOTIDE SEQUENCE [LARGE SCALE GENOMIC DNA]</scope>
    <source>
        <strain evidence="2 3">AlHP1</strain>
    </source>
</reference>
<name>A0ABR3PVZ2_9TREE</name>